<reference evidence="1" key="1">
    <citation type="submission" date="2014-05" db="EMBL/GenBank/DDBJ databases">
        <authorList>
            <person name="Chronopoulou M."/>
        </authorList>
    </citation>
    <scope>NUCLEOTIDE SEQUENCE</scope>
    <source>
        <tissue evidence="1">Whole organism</tissue>
    </source>
</reference>
<proteinExistence type="predicted"/>
<evidence type="ECO:0000313" key="1">
    <source>
        <dbReference type="EMBL" id="CDW45614.1"/>
    </source>
</evidence>
<name>A0A0K2V544_LEPSM</name>
<dbReference type="AlphaFoldDB" id="A0A0K2V544"/>
<sequence>RSDLTFLKCSRSILFATRAKTGGSFVNFFLHADTHFSKLFILSALVTSYKNINAFAP</sequence>
<accession>A0A0K2V544</accession>
<organism evidence="1">
    <name type="scientific">Lepeophtheirus salmonis</name>
    <name type="common">Salmon louse</name>
    <name type="synonym">Caligus salmonis</name>
    <dbReference type="NCBI Taxonomy" id="72036"/>
    <lineage>
        <taxon>Eukaryota</taxon>
        <taxon>Metazoa</taxon>
        <taxon>Ecdysozoa</taxon>
        <taxon>Arthropoda</taxon>
        <taxon>Crustacea</taxon>
        <taxon>Multicrustacea</taxon>
        <taxon>Hexanauplia</taxon>
        <taxon>Copepoda</taxon>
        <taxon>Siphonostomatoida</taxon>
        <taxon>Caligidae</taxon>
        <taxon>Lepeophtheirus</taxon>
    </lineage>
</organism>
<protein>
    <submittedName>
        <fullName evidence="1">Uncharacterized protein</fullName>
    </submittedName>
</protein>
<feature type="non-terminal residue" evidence="1">
    <location>
        <position position="1"/>
    </location>
</feature>
<dbReference type="EMBL" id="HACA01028253">
    <property type="protein sequence ID" value="CDW45614.1"/>
    <property type="molecule type" value="Transcribed_RNA"/>
</dbReference>